<name>A0ABQ4SWE2_9HYPH</name>
<dbReference type="EMBL" id="BPQR01000036">
    <property type="protein sequence ID" value="GJE06859.1"/>
    <property type="molecule type" value="Genomic_DNA"/>
</dbReference>
<dbReference type="Proteomes" id="UP001055102">
    <property type="component" value="Unassembled WGS sequence"/>
</dbReference>
<gene>
    <name evidence="1" type="ORF">AOPFMNJM_2181</name>
</gene>
<reference evidence="1" key="2">
    <citation type="submission" date="2021-08" db="EMBL/GenBank/DDBJ databases">
        <authorList>
            <person name="Tani A."/>
            <person name="Ola A."/>
            <person name="Ogura Y."/>
            <person name="Katsura K."/>
            <person name="Hayashi T."/>
        </authorList>
    </citation>
    <scope>NUCLEOTIDE SEQUENCE</scope>
    <source>
        <strain evidence="1">LMG 23639</strain>
    </source>
</reference>
<accession>A0ABQ4SWE2</accession>
<evidence type="ECO:0000313" key="1">
    <source>
        <dbReference type="EMBL" id="GJE06859.1"/>
    </source>
</evidence>
<dbReference type="RefSeq" id="WP_238275786.1">
    <property type="nucleotide sequence ID" value="NZ_BPQR01000036.1"/>
</dbReference>
<protein>
    <submittedName>
        <fullName evidence="1">Uncharacterized protein</fullName>
    </submittedName>
</protein>
<comment type="caution">
    <text evidence="1">The sequence shown here is derived from an EMBL/GenBank/DDBJ whole genome shotgun (WGS) entry which is preliminary data.</text>
</comment>
<evidence type="ECO:0000313" key="2">
    <source>
        <dbReference type="Proteomes" id="UP001055102"/>
    </source>
</evidence>
<proteinExistence type="predicted"/>
<sequence>MPEFVLQGRDDPRFQALDSFTQAYIEAAIFTDEEQLGIDQPTAELLSDHTFAAIVDDCAQFQRWANLDAVPEHAHAGRTGIHEQAGHDFWMTRNGHGVGFWDGDWIEPHANRLDNLSKRFGEFDLYRGDDGQIHH</sequence>
<keyword evidence="2" id="KW-1185">Reference proteome</keyword>
<organism evidence="1 2">
    <name type="scientific">Methylobacterium jeotgali</name>
    <dbReference type="NCBI Taxonomy" id="381630"/>
    <lineage>
        <taxon>Bacteria</taxon>
        <taxon>Pseudomonadati</taxon>
        <taxon>Pseudomonadota</taxon>
        <taxon>Alphaproteobacteria</taxon>
        <taxon>Hyphomicrobiales</taxon>
        <taxon>Methylobacteriaceae</taxon>
        <taxon>Methylobacterium</taxon>
    </lineage>
</organism>
<reference evidence="1" key="1">
    <citation type="journal article" date="2021" name="Front. Microbiol.">
        <title>Comprehensive Comparative Genomics and Phenotyping of Methylobacterium Species.</title>
        <authorList>
            <person name="Alessa O."/>
            <person name="Ogura Y."/>
            <person name="Fujitani Y."/>
            <person name="Takami H."/>
            <person name="Hayashi T."/>
            <person name="Sahin N."/>
            <person name="Tani A."/>
        </authorList>
    </citation>
    <scope>NUCLEOTIDE SEQUENCE</scope>
    <source>
        <strain evidence="1">LMG 23639</strain>
    </source>
</reference>